<comment type="similarity">
    <text evidence="1">Belongs to the type-B carboxylesterase/lipase family.</text>
</comment>
<reference evidence="4 5" key="1">
    <citation type="journal article" date="2022" name="Nat. Ecol. Evol.">
        <title>A masculinizing supergene underlies an exaggerated male reproductive morph in a spider.</title>
        <authorList>
            <person name="Hendrickx F."/>
            <person name="De Corte Z."/>
            <person name="Sonet G."/>
            <person name="Van Belleghem S.M."/>
            <person name="Kostlbacher S."/>
            <person name="Vangestel C."/>
        </authorList>
    </citation>
    <scope>NUCLEOTIDE SEQUENCE [LARGE SCALE GENOMIC DNA]</scope>
    <source>
        <strain evidence="4">W744_W776</strain>
    </source>
</reference>
<protein>
    <recommendedName>
        <fullName evidence="3">Carboxylesterase type B domain-containing protein</fullName>
    </recommendedName>
</protein>
<dbReference type="EMBL" id="JAFNEN010000367">
    <property type="protein sequence ID" value="KAG8184656.1"/>
    <property type="molecule type" value="Genomic_DNA"/>
</dbReference>
<name>A0AAV6UKA9_9ARAC</name>
<comment type="caution">
    <text evidence="4">The sequence shown here is derived from an EMBL/GenBank/DDBJ whole genome shotgun (WGS) entry which is preliminary data.</text>
</comment>
<dbReference type="InterPro" id="IPR002018">
    <property type="entry name" value="CarbesteraseB"/>
</dbReference>
<gene>
    <name evidence="4" type="ORF">JTE90_022704</name>
</gene>
<keyword evidence="5" id="KW-1185">Reference proteome</keyword>
<proteinExistence type="inferred from homology"/>
<dbReference type="Pfam" id="PF00135">
    <property type="entry name" value="COesterase"/>
    <property type="match status" value="1"/>
</dbReference>
<dbReference type="InterPro" id="IPR051093">
    <property type="entry name" value="Neuroligin/BSAL"/>
</dbReference>
<evidence type="ECO:0000256" key="1">
    <source>
        <dbReference type="ARBA" id="ARBA00005964"/>
    </source>
</evidence>
<feature type="domain" description="Carboxylesterase type B" evidence="3">
    <location>
        <begin position="8"/>
        <end position="127"/>
    </location>
</feature>
<accession>A0AAV6UKA9</accession>
<sequence length="128" mass="13886">MKHAFSFAGLFDLAQAFEWVWGNIAYFGGMKTSGYIGLTLVGQGSGAMAVSLLQMAVPNISKFKEVKMILNGASFLTLKALEGVDEEGNSYVNNLRLTNMLADALDCPTPLWKNRNATITCLKGETTQ</sequence>
<evidence type="ECO:0000256" key="2">
    <source>
        <dbReference type="ARBA" id="ARBA00023180"/>
    </source>
</evidence>
<dbReference type="AlphaFoldDB" id="A0AAV6UKA9"/>
<evidence type="ECO:0000313" key="5">
    <source>
        <dbReference type="Proteomes" id="UP000827092"/>
    </source>
</evidence>
<dbReference type="Proteomes" id="UP000827092">
    <property type="component" value="Unassembled WGS sequence"/>
</dbReference>
<dbReference type="SUPFAM" id="SSF53474">
    <property type="entry name" value="alpha/beta-Hydrolases"/>
    <property type="match status" value="1"/>
</dbReference>
<keyword evidence="2" id="KW-0325">Glycoprotein</keyword>
<organism evidence="4 5">
    <name type="scientific">Oedothorax gibbosus</name>
    <dbReference type="NCBI Taxonomy" id="931172"/>
    <lineage>
        <taxon>Eukaryota</taxon>
        <taxon>Metazoa</taxon>
        <taxon>Ecdysozoa</taxon>
        <taxon>Arthropoda</taxon>
        <taxon>Chelicerata</taxon>
        <taxon>Arachnida</taxon>
        <taxon>Araneae</taxon>
        <taxon>Araneomorphae</taxon>
        <taxon>Entelegynae</taxon>
        <taxon>Araneoidea</taxon>
        <taxon>Linyphiidae</taxon>
        <taxon>Erigoninae</taxon>
        <taxon>Oedothorax</taxon>
    </lineage>
</organism>
<evidence type="ECO:0000259" key="3">
    <source>
        <dbReference type="Pfam" id="PF00135"/>
    </source>
</evidence>
<dbReference type="PANTHER" id="PTHR43903">
    <property type="entry name" value="NEUROLIGIN"/>
    <property type="match status" value="1"/>
</dbReference>
<dbReference type="InterPro" id="IPR029058">
    <property type="entry name" value="AB_hydrolase_fold"/>
</dbReference>
<evidence type="ECO:0000313" key="4">
    <source>
        <dbReference type="EMBL" id="KAG8184656.1"/>
    </source>
</evidence>
<dbReference type="Gene3D" id="3.40.50.1820">
    <property type="entry name" value="alpha/beta hydrolase"/>
    <property type="match status" value="1"/>
</dbReference>